<gene>
    <name evidence="2" type="ORF">AWC31_11315</name>
</gene>
<dbReference type="AlphaFoldDB" id="A0A1X2ERC8"/>
<dbReference type="Proteomes" id="UP000193964">
    <property type="component" value="Unassembled WGS sequence"/>
</dbReference>
<evidence type="ECO:0000313" key="2">
    <source>
        <dbReference type="EMBL" id="ORX08715.1"/>
    </source>
</evidence>
<feature type="transmembrane region" description="Helical" evidence="1">
    <location>
        <begin position="58"/>
        <end position="81"/>
    </location>
</feature>
<evidence type="ECO:0000313" key="3">
    <source>
        <dbReference type="Proteomes" id="UP000193964"/>
    </source>
</evidence>
<organism evidence="2 3">
    <name type="scientific">Mycolicibacterium wolinskyi</name>
    <dbReference type="NCBI Taxonomy" id="59750"/>
    <lineage>
        <taxon>Bacteria</taxon>
        <taxon>Bacillati</taxon>
        <taxon>Actinomycetota</taxon>
        <taxon>Actinomycetes</taxon>
        <taxon>Mycobacteriales</taxon>
        <taxon>Mycobacteriaceae</taxon>
        <taxon>Mycolicibacterium</taxon>
    </lineage>
</organism>
<accession>A0A1X2ERC8</accession>
<feature type="transmembrane region" description="Helical" evidence="1">
    <location>
        <begin position="20"/>
        <end position="38"/>
    </location>
</feature>
<dbReference type="RefSeq" id="WP_085150717.1">
    <property type="nucleotide sequence ID" value="NZ_JACKUA010000010.1"/>
</dbReference>
<comment type="caution">
    <text evidence="2">The sequence shown here is derived from an EMBL/GenBank/DDBJ whole genome shotgun (WGS) entry which is preliminary data.</text>
</comment>
<evidence type="ECO:0000256" key="1">
    <source>
        <dbReference type="SAM" id="Phobius"/>
    </source>
</evidence>
<name>A0A1X2ERC8_9MYCO</name>
<reference evidence="2 3" key="1">
    <citation type="submission" date="2016-01" db="EMBL/GenBank/DDBJ databases">
        <title>The new phylogeny of the genus Mycobacterium.</title>
        <authorList>
            <person name="Tarcisio F."/>
            <person name="Conor M."/>
            <person name="Antonella G."/>
            <person name="Elisabetta G."/>
            <person name="Giulia F.S."/>
            <person name="Sara T."/>
            <person name="Anna F."/>
            <person name="Clotilde B."/>
            <person name="Roberto B."/>
            <person name="Veronica D.S."/>
            <person name="Fabio R."/>
            <person name="Monica P."/>
            <person name="Olivier J."/>
            <person name="Enrico T."/>
            <person name="Nicola S."/>
        </authorList>
    </citation>
    <scope>NUCLEOTIDE SEQUENCE [LARGE SCALE GENOMIC DNA]</scope>
    <source>
        <strain evidence="2 3">ATCC 700010</strain>
    </source>
</reference>
<protein>
    <submittedName>
        <fullName evidence="2">Uncharacterized protein</fullName>
    </submittedName>
</protein>
<dbReference type="EMBL" id="LQQA01000036">
    <property type="protein sequence ID" value="ORX08715.1"/>
    <property type="molecule type" value="Genomic_DNA"/>
</dbReference>
<sequence length="398" mass="44542">MSVEDPKPNRLPEERQFKAVLIGACILGALFVLSFVLLTCIKSTLSPRDITANWFAAWGTWAGGLATAAAFVIAAFSISVASAQARFDRREAARIREDNDMAQARLLVIYKVEGPQSISSLATYRIENRSKDLFFDVSVPFVDSPDGSQAGFERRTAELVAQDTRLHEFIPNAELLTAYRDHNEHEAWFTLVTVHTHDATGITFAVEYTDAGGRRWRQHLGGQIERVLTAMAIPVREPDRFQPRQQIRRLSNVESWRLGRSFAQNVEPPQTDDDFLETIEAFNVMRWKPIERVHEIAVEHSGKGEQPAETTVAVTFSPSAPPFWADHFRDKLAESGLHYGGGRADGRSQTDSFRCTPAAAAAASDELIDAAINYANDRFEQNELAAARRALDVRRQRQ</sequence>
<proteinExistence type="predicted"/>
<keyword evidence="1" id="KW-1133">Transmembrane helix</keyword>
<keyword evidence="1" id="KW-0472">Membrane</keyword>
<dbReference type="OrthoDB" id="4763615at2"/>
<keyword evidence="1" id="KW-0812">Transmembrane</keyword>